<evidence type="ECO:0000256" key="1">
    <source>
        <dbReference type="SAM" id="MobiDB-lite"/>
    </source>
</evidence>
<name>A0A6N9YL09_9ACTN</name>
<gene>
    <name evidence="3" type="ORF">G1H11_10420</name>
</gene>
<keyword evidence="4" id="KW-1185">Reference proteome</keyword>
<dbReference type="AlphaFoldDB" id="A0A6N9YL09"/>
<dbReference type="EMBL" id="JAAGOB010000005">
    <property type="protein sequence ID" value="NED95726.1"/>
    <property type="molecule type" value="Genomic_DNA"/>
</dbReference>
<dbReference type="PROSITE" id="PS51257">
    <property type="entry name" value="PROKAR_LIPOPROTEIN"/>
    <property type="match status" value="1"/>
</dbReference>
<evidence type="ECO:0000256" key="2">
    <source>
        <dbReference type="SAM" id="SignalP"/>
    </source>
</evidence>
<accession>A0A6N9YL09</accession>
<evidence type="ECO:0000313" key="3">
    <source>
        <dbReference type="EMBL" id="NED95726.1"/>
    </source>
</evidence>
<feature type="signal peptide" evidence="2">
    <location>
        <begin position="1"/>
        <end position="27"/>
    </location>
</feature>
<sequence length="103" mass="10983">MAKRHKQRPMAVVAALGVVVTGCTAQAELGELARPAITDVSTQPVWHSSLDPTTTGTRTRKPSPDRTTTAQPTTNPTPTPTGHVLDAEFRLRVVPATPSLFLT</sequence>
<organism evidence="3 4">
    <name type="scientific">Phytoactinopolyspora alkaliphila</name>
    <dbReference type="NCBI Taxonomy" id="1783498"/>
    <lineage>
        <taxon>Bacteria</taxon>
        <taxon>Bacillati</taxon>
        <taxon>Actinomycetota</taxon>
        <taxon>Actinomycetes</taxon>
        <taxon>Jiangellales</taxon>
        <taxon>Jiangellaceae</taxon>
        <taxon>Phytoactinopolyspora</taxon>
    </lineage>
</organism>
<reference evidence="3 4" key="1">
    <citation type="submission" date="2020-02" db="EMBL/GenBank/DDBJ databases">
        <authorList>
            <person name="Li X.-J."/>
            <person name="Feng X.-M."/>
        </authorList>
    </citation>
    <scope>NUCLEOTIDE SEQUENCE [LARGE SCALE GENOMIC DNA]</scope>
    <source>
        <strain evidence="3 4">CGMCC 4.7225</strain>
    </source>
</reference>
<dbReference type="Proteomes" id="UP000469185">
    <property type="component" value="Unassembled WGS sequence"/>
</dbReference>
<protein>
    <submittedName>
        <fullName evidence="3">Uncharacterized protein</fullName>
    </submittedName>
</protein>
<evidence type="ECO:0000313" key="4">
    <source>
        <dbReference type="Proteomes" id="UP000469185"/>
    </source>
</evidence>
<keyword evidence="2" id="KW-0732">Signal</keyword>
<comment type="caution">
    <text evidence="3">The sequence shown here is derived from an EMBL/GenBank/DDBJ whole genome shotgun (WGS) entry which is preliminary data.</text>
</comment>
<feature type="region of interest" description="Disordered" evidence="1">
    <location>
        <begin position="43"/>
        <end position="83"/>
    </location>
</feature>
<feature type="chain" id="PRO_5027077480" evidence="2">
    <location>
        <begin position="28"/>
        <end position="103"/>
    </location>
</feature>
<feature type="compositionally biased region" description="Polar residues" evidence="1">
    <location>
        <begin position="43"/>
        <end position="57"/>
    </location>
</feature>
<dbReference type="RefSeq" id="WP_163818514.1">
    <property type="nucleotide sequence ID" value="NZ_JAAGOB010000005.1"/>
</dbReference>
<feature type="compositionally biased region" description="Low complexity" evidence="1">
    <location>
        <begin position="67"/>
        <end position="76"/>
    </location>
</feature>
<proteinExistence type="predicted"/>